<dbReference type="Proteomes" id="UP000002139">
    <property type="component" value="Chromosome"/>
</dbReference>
<dbReference type="STRING" id="448385.sce6282"/>
<dbReference type="KEGG" id="scl:sce6282"/>
<evidence type="ECO:0000313" key="2">
    <source>
        <dbReference type="Proteomes" id="UP000002139"/>
    </source>
</evidence>
<dbReference type="EMBL" id="AM746676">
    <property type="protein sequence ID" value="CAN96449.1"/>
    <property type="molecule type" value="Genomic_DNA"/>
</dbReference>
<sequence length="73" mass="7957">MTSPLQSQAQLPADLADVRSKLEQLAAAGQLPELIDLVLGLLVQLRDKNTALSARLASALRELPPCQRSWRPI</sequence>
<dbReference type="HOGENOM" id="CLU_2702866_0_0_7"/>
<dbReference type="AlphaFoldDB" id="A9GJJ0"/>
<evidence type="ECO:0000313" key="1">
    <source>
        <dbReference type="EMBL" id="CAN96449.1"/>
    </source>
</evidence>
<gene>
    <name evidence="1" type="ordered locus">sce6282</name>
</gene>
<reference evidence="1 2" key="1">
    <citation type="journal article" date="2007" name="Nat. Biotechnol.">
        <title>Complete genome sequence of the myxobacterium Sorangium cellulosum.</title>
        <authorList>
            <person name="Schneiker S."/>
            <person name="Perlova O."/>
            <person name="Kaiser O."/>
            <person name="Gerth K."/>
            <person name="Alici A."/>
            <person name="Altmeyer M.O."/>
            <person name="Bartels D."/>
            <person name="Bekel T."/>
            <person name="Beyer S."/>
            <person name="Bode E."/>
            <person name="Bode H.B."/>
            <person name="Bolten C.J."/>
            <person name="Choudhuri J.V."/>
            <person name="Doss S."/>
            <person name="Elnakady Y.A."/>
            <person name="Frank B."/>
            <person name="Gaigalat L."/>
            <person name="Goesmann A."/>
            <person name="Groeger C."/>
            <person name="Gross F."/>
            <person name="Jelsbak L."/>
            <person name="Jelsbak L."/>
            <person name="Kalinowski J."/>
            <person name="Kegler C."/>
            <person name="Knauber T."/>
            <person name="Konietzny S."/>
            <person name="Kopp M."/>
            <person name="Krause L."/>
            <person name="Krug D."/>
            <person name="Linke B."/>
            <person name="Mahmud T."/>
            <person name="Martinez-Arias R."/>
            <person name="McHardy A.C."/>
            <person name="Merai M."/>
            <person name="Meyer F."/>
            <person name="Mormann S."/>
            <person name="Munoz-Dorado J."/>
            <person name="Perez J."/>
            <person name="Pradella S."/>
            <person name="Rachid S."/>
            <person name="Raddatz G."/>
            <person name="Rosenau F."/>
            <person name="Rueckert C."/>
            <person name="Sasse F."/>
            <person name="Scharfe M."/>
            <person name="Schuster S.C."/>
            <person name="Suen G."/>
            <person name="Treuner-Lange A."/>
            <person name="Velicer G.J."/>
            <person name="Vorholter F.-J."/>
            <person name="Weissman K.J."/>
            <person name="Welch R.D."/>
            <person name="Wenzel S.C."/>
            <person name="Whitworth D.E."/>
            <person name="Wilhelm S."/>
            <person name="Wittmann C."/>
            <person name="Bloecker H."/>
            <person name="Puehler A."/>
            <person name="Mueller R."/>
        </authorList>
    </citation>
    <scope>NUCLEOTIDE SEQUENCE [LARGE SCALE GENOMIC DNA]</scope>
    <source>
        <strain evidence="2">So ce56</strain>
    </source>
</reference>
<protein>
    <submittedName>
        <fullName evidence="1">Uncharacterized protein</fullName>
    </submittedName>
</protein>
<organism evidence="1 2">
    <name type="scientific">Sorangium cellulosum (strain So ce56)</name>
    <name type="common">Polyangium cellulosum (strain So ce56)</name>
    <dbReference type="NCBI Taxonomy" id="448385"/>
    <lineage>
        <taxon>Bacteria</taxon>
        <taxon>Pseudomonadati</taxon>
        <taxon>Myxococcota</taxon>
        <taxon>Polyangia</taxon>
        <taxon>Polyangiales</taxon>
        <taxon>Polyangiaceae</taxon>
        <taxon>Sorangium</taxon>
    </lineage>
</organism>
<accession>A9GJJ0</accession>
<proteinExistence type="predicted"/>
<name>A9GJJ0_SORC5</name>
<keyword evidence="2" id="KW-1185">Reference proteome</keyword>